<proteinExistence type="predicted"/>
<gene>
    <name evidence="1" type="ORF">KW502_12065</name>
</gene>
<dbReference type="Proteomes" id="UP000719267">
    <property type="component" value="Unassembled WGS sequence"/>
</dbReference>
<accession>A0ABS6W3U4</accession>
<dbReference type="RefSeq" id="WP_219040814.1">
    <property type="nucleotide sequence ID" value="NZ_JAHWDF010000013.1"/>
</dbReference>
<sequence length="159" mass="18673">MKYTRLTKEQLEELHQEFINFLATQSITAEEWQDIKKNKPSVAEDELDVFSDLVWEGVLNQAKFLEHFSKQQLFLFKIGEVKMTLVGVKVENETIDIRTKDGYRWLQDNLLNEAVQIYTSTKVITDDRNKDIFALMQQGASITQGELFQYFEKLIEVED</sequence>
<evidence type="ECO:0000313" key="2">
    <source>
        <dbReference type="Proteomes" id="UP000719267"/>
    </source>
</evidence>
<keyword evidence="2" id="KW-1185">Reference proteome</keyword>
<dbReference type="InterPro" id="IPR045470">
    <property type="entry name" value="DUF6495"/>
</dbReference>
<name>A0ABS6W3U4_9FLAO</name>
<dbReference type="Pfam" id="PF20105">
    <property type="entry name" value="DUF6495"/>
    <property type="match status" value="1"/>
</dbReference>
<evidence type="ECO:0008006" key="3">
    <source>
        <dbReference type="Google" id="ProtNLM"/>
    </source>
</evidence>
<dbReference type="EMBL" id="JAHWDF010000013">
    <property type="protein sequence ID" value="MBW2962532.1"/>
    <property type="molecule type" value="Genomic_DNA"/>
</dbReference>
<protein>
    <recommendedName>
        <fullName evidence="3">Histidyl-tRNA synthetase</fullName>
    </recommendedName>
</protein>
<comment type="caution">
    <text evidence="1">The sequence shown here is derived from an EMBL/GenBank/DDBJ whole genome shotgun (WGS) entry which is preliminary data.</text>
</comment>
<reference evidence="1 2" key="1">
    <citation type="submission" date="2021-07" db="EMBL/GenBank/DDBJ databases">
        <title>Mesonia aestuariivivens sp. nov., isolated from a tidal flat.</title>
        <authorList>
            <person name="Kim Y.-O."/>
            <person name="Yoon J.-H."/>
        </authorList>
    </citation>
    <scope>NUCLEOTIDE SEQUENCE [LARGE SCALE GENOMIC DNA]</scope>
    <source>
        <strain evidence="1 2">JHPTF-M18</strain>
    </source>
</reference>
<evidence type="ECO:0000313" key="1">
    <source>
        <dbReference type="EMBL" id="MBW2962532.1"/>
    </source>
</evidence>
<organism evidence="1 2">
    <name type="scientific">Mesonia aestuariivivens</name>
    <dbReference type="NCBI Taxonomy" id="2796128"/>
    <lineage>
        <taxon>Bacteria</taxon>
        <taxon>Pseudomonadati</taxon>
        <taxon>Bacteroidota</taxon>
        <taxon>Flavobacteriia</taxon>
        <taxon>Flavobacteriales</taxon>
        <taxon>Flavobacteriaceae</taxon>
        <taxon>Mesonia</taxon>
    </lineage>
</organism>